<dbReference type="STRING" id="690850.Desaf_0717"/>
<evidence type="ECO:0000256" key="4">
    <source>
        <dbReference type="ARBA" id="ARBA00022679"/>
    </source>
</evidence>
<dbReference type="Pfam" id="PF02518">
    <property type="entry name" value="HATPase_c"/>
    <property type="match status" value="1"/>
</dbReference>
<sequence length="325" mass="34767">MGSGDNAHPSILLHGKALPLAVLGCCLLAAWLEPELALPVAIFAALLVILSTRRLLRAWRSMSADRRDMGEQLFQAQKLAVLGELAAGVAHEINTPMMIIGQEAEIIGLLVDRSALAGTPQAEEIRESVEQIKIQVGRCGGITQGMLQAARKRGTVDQPVDINRLVEDMVVLVERETAMAGVSLVRMYCAGIPQVITDGPSLRQVVLNLLSNAAQAVRDGGKIFVTTALREDHVLIEIRDTGAGIAPEHRDKLFSPFFTTKPAGQGTGLGLSISLRIMNELGGAISVSSEPGLGAAFTIHLPLERVQIEVGQSTGRAWARRMLQA</sequence>
<dbReference type="PANTHER" id="PTHR43065:SF10">
    <property type="entry name" value="PEROXIDE STRESS-ACTIVATED HISTIDINE KINASE MAK3"/>
    <property type="match status" value="1"/>
</dbReference>
<evidence type="ECO:0000313" key="12">
    <source>
        <dbReference type="Proteomes" id="UP000007844"/>
    </source>
</evidence>
<evidence type="ECO:0000256" key="3">
    <source>
        <dbReference type="ARBA" id="ARBA00022553"/>
    </source>
</evidence>
<dbReference type="PROSITE" id="PS50109">
    <property type="entry name" value="HIS_KIN"/>
    <property type="match status" value="1"/>
</dbReference>
<keyword evidence="12" id="KW-1185">Reference proteome</keyword>
<feature type="domain" description="Histidine kinase" evidence="10">
    <location>
        <begin position="88"/>
        <end position="305"/>
    </location>
</feature>
<dbReference type="KEGG" id="daf:Desaf_0717"/>
<dbReference type="EC" id="2.7.13.3" evidence="2"/>
<dbReference type="InterPro" id="IPR036890">
    <property type="entry name" value="HATPase_C_sf"/>
</dbReference>
<keyword evidence="9" id="KW-1133">Transmembrane helix</keyword>
<keyword evidence="9" id="KW-0812">Transmembrane</keyword>
<dbReference type="SUPFAM" id="SSF47384">
    <property type="entry name" value="Homodimeric domain of signal transducing histidine kinase"/>
    <property type="match status" value="1"/>
</dbReference>
<dbReference type="PRINTS" id="PR00344">
    <property type="entry name" value="BCTRLSENSOR"/>
</dbReference>
<evidence type="ECO:0000256" key="9">
    <source>
        <dbReference type="SAM" id="Phobius"/>
    </source>
</evidence>
<keyword evidence="7" id="KW-0067">ATP-binding</keyword>
<dbReference type="Gene3D" id="3.30.565.10">
    <property type="entry name" value="Histidine kinase-like ATPase, C-terminal domain"/>
    <property type="match status" value="1"/>
</dbReference>
<keyword evidence="9" id="KW-0472">Membrane</keyword>
<keyword evidence="3" id="KW-0597">Phosphoprotein</keyword>
<dbReference type="InterPro" id="IPR005467">
    <property type="entry name" value="His_kinase_dom"/>
</dbReference>
<dbReference type="GO" id="GO:0005524">
    <property type="term" value="F:ATP binding"/>
    <property type="evidence" value="ECO:0007669"/>
    <property type="project" value="UniProtKB-KW"/>
</dbReference>
<evidence type="ECO:0000313" key="11">
    <source>
        <dbReference type="EMBL" id="EGJ49068.1"/>
    </source>
</evidence>
<evidence type="ECO:0000256" key="5">
    <source>
        <dbReference type="ARBA" id="ARBA00022741"/>
    </source>
</evidence>
<dbReference type="InterPro" id="IPR003661">
    <property type="entry name" value="HisK_dim/P_dom"/>
</dbReference>
<dbReference type="CDD" id="cd00082">
    <property type="entry name" value="HisKA"/>
    <property type="match status" value="1"/>
</dbReference>
<dbReference type="InterPro" id="IPR003594">
    <property type="entry name" value="HATPase_dom"/>
</dbReference>
<dbReference type="SUPFAM" id="SSF55874">
    <property type="entry name" value="ATPase domain of HSP90 chaperone/DNA topoisomerase II/histidine kinase"/>
    <property type="match status" value="1"/>
</dbReference>
<dbReference type="EMBL" id="CP003221">
    <property type="protein sequence ID" value="EGJ49068.1"/>
    <property type="molecule type" value="Genomic_DNA"/>
</dbReference>
<evidence type="ECO:0000256" key="6">
    <source>
        <dbReference type="ARBA" id="ARBA00022777"/>
    </source>
</evidence>
<evidence type="ECO:0000259" key="10">
    <source>
        <dbReference type="PROSITE" id="PS50109"/>
    </source>
</evidence>
<dbReference type="SMART" id="SM00387">
    <property type="entry name" value="HATPase_c"/>
    <property type="match status" value="1"/>
</dbReference>
<keyword evidence="8" id="KW-0902">Two-component regulatory system</keyword>
<dbReference type="SMART" id="SM00388">
    <property type="entry name" value="HisKA"/>
    <property type="match status" value="1"/>
</dbReference>
<protein>
    <recommendedName>
        <fullName evidence="2">histidine kinase</fullName>
        <ecNumber evidence="2">2.7.13.3</ecNumber>
    </recommendedName>
</protein>
<dbReference type="AlphaFoldDB" id="F3YW38"/>
<evidence type="ECO:0000256" key="8">
    <source>
        <dbReference type="ARBA" id="ARBA00023012"/>
    </source>
</evidence>
<dbReference type="InterPro" id="IPR036097">
    <property type="entry name" value="HisK_dim/P_sf"/>
</dbReference>
<evidence type="ECO:0000256" key="1">
    <source>
        <dbReference type="ARBA" id="ARBA00000085"/>
    </source>
</evidence>
<dbReference type="PANTHER" id="PTHR43065">
    <property type="entry name" value="SENSOR HISTIDINE KINASE"/>
    <property type="match status" value="1"/>
</dbReference>
<evidence type="ECO:0000256" key="7">
    <source>
        <dbReference type="ARBA" id="ARBA00022840"/>
    </source>
</evidence>
<reference evidence="11 12" key="1">
    <citation type="journal article" date="2011" name="J. Bacteriol.">
        <title>Genome sequence of the mercury-methylating and pleomorphic Desulfovibrio africanus Strain Walvis Bay.</title>
        <authorList>
            <person name="Brown S.D."/>
            <person name="Wall J.D."/>
            <person name="Kucken A.M."/>
            <person name="Gilmour C.C."/>
            <person name="Podar M."/>
            <person name="Brandt C.C."/>
            <person name="Teshima H."/>
            <person name="Detter J.C."/>
            <person name="Han C.S."/>
            <person name="Land M.L."/>
            <person name="Lucas S."/>
            <person name="Han J."/>
            <person name="Pennacchio L."/>
            <person name="Nolan M."/>
            <person name="Pitluck S."/>
            <person name="Woyke T."/>
            <person name="Goodwin L."/>
            <person name="Palumbo A.V."/>
            <person name="Elias D.A."/>
        </authorList>
    </citation>
    <scope>NUCLEOTIDE SEQUENCE [LARGE SCALE GENOMIC DNA]</scope>
    <source>
        <strain evidence="11 12">Walvis Bay</strain>
    </source>
</reference>
<dbReference type="Pfam" id="PF00512">
    <property type="entry name" value="HisKA"/>
    <property type="match status" value="1"/>
</dbReference>
<dbReference type="InterPro" id="IPR004358">
    <property type="entry name" value="Sig_transdc_His_kin-like_C"/>
</dbReference>
<dbReference type="HOGENOM" id="CLU_000445_89_1_7"/>
<keyword evidence="6 11" id="KW-0418">Kinase</keyword>
<dbReference type="GO" id="GO:0000155">
    <property type="term" value="F:phosphorelay sensor kinase activity"/>
    <property type="evidence" value="ECO:0007669"/>
    <property type="project" value="InterPro"/>
</dbReference>
<keyword evidence="5" id="KW-0547">Nucleotide-binding</keyword>
<feature type="transmembrane region" description="Helical" evidence="9">
    <location>
        <begin position="12"/>
        <end position="32"/>
    </location>
</feature>
<organism evidence="11 12">
    <name type="scientific">Desulfocurvibacter africanus subsp. africanus str. Walvis Bay</name>
    <dbReference type="NCBI Taxonomy" id="690850"/>
    <lineage>
        <taxon>Bacteria</taxon>
        <taxon>Pseudomonadati</taxon>
        <taxon>Thermodesulfobacteriota</taxon>
        <taxon>Desulfovibrionia</taxon>
        <taxon>Desulfovibrionales</taxon>
        <taxon>Desulfovibrionaceae</taxon>
        <taxon>Desulfocurvibacter</taxon>
    </lineage>
</organism>
<comment type="catalytic activity">
    <reaction evidence="1">
        <text>ATP + protein L-histidine = ADP + protein N-phospho-L-histidine.</text>
        <dbReference type="EC" id="2.7.13.3"/>
    </reaction>
</comment>
<evidence type="ECO:0000256" key="2">
    <source>
        <dbReference type="ARBA" id="ARBA00012438"/>
    </source>
</evidence>
<dbReference type="eggNOG" id="COG4191">
    <property type="taxonomic scope" value="Bacteria"/>
</dbReference>
<gene>
    <name evidence="11" type="ORF">Desaf_0717</name>
</gene>
<dbReference type="Gene3D" id="1.10.287.130">
    <property type="match status" value="1"/>
</dbReference>
<proteinExistence type="predicted"/>
<keyword evidence="4" id="KW-0808">Transferase</keyword>
<accession>F3YW38</accession>
<name>F3YW38_DESAF</name>
<dbReference type="Proteomes" id="UP000007844">
    <property type="component" value="Chromosome"/>
</dbReference>
<dbReference type="RefSeq" id="WP_014258904.1">
    <property type="nucleotide sequence ID" value="NC_016629.1"/>
</dbReference>
<feature type="transmembrane region" description="Helical" evidence="9">
    <location>
        <begin position="38"/>
        <end position="56"/>
    </location>
</feature>